<dbReference type="InterPro" id="IPR006043">
    <property type="entry name" value="NCS2"/>
</dbReference>
<evidence type="ECO:0000313" key="8">
    <source>
        <dbReference type="Proteomes" id="UP001552299"/>
    </source>
</evidence>
<feature type="transmembrane region" description="Helical" evidence="6">
    <location>
        <begin position="136"/>
        <end position="157"/>
    </location>
</feature>
<evidence type="ECO:0000256" key="6">
    <source>
        <dbReference type="SAM" id="Phobius"/>
    </source>
</evidence>
<proteinExistence type="inferred from homology"/>
<protein>
    <recommendedName>
        <fullName evidence="9">Nucleobase-ascorbate transporter 6</fullName>
    </recommendedName>
</protein>
<dbReference type="Proteomes" id="UP001552299">
    <property type="component" value="Unassembled WGS sequence"/>
</dbReference>
<keyword evidence="3 6" id="KW-0812">Transmembrane</keyword>
<evidence type="ECO:0000256" key="5">
    <source>
        <dbReference type="ARBA" id="ARBA00023136"/>
    </source>
</evidence>
<evidence type="ECO:0000256" key="2">
    <source>
        <dbReference type="ARBA" id="ARBA00008821"/>
    </source>
</evidence>
<evidence type="ECO:0008006" key="9">
    <source>
        <dbReference type="Google" id="ProtNLM"/>
    </source>
</evidence>
<feature type="transmembrane region" description="Helical" evidence="6">
    <location>
        <begin position="97"/>
        <end position="116"/>
    </location>
</feature>
<dbReference type="EMBL" id="JANQDX010000007">
    <property type="protein sequence ID" value="KAL0921755.1"/>
    <property type="molecule type" value="Genomic_DNA"/>
</dbReference>
<comment type="similarity">
    <text evidence="2">Belongs to the nucleobase:cation symporter-2 (NCS2) (TC 2.A.40) family.</text>
</comment>
<keyword evidence="8" id="KW-1185">Reference proteome</keyword>
<dbReference type="GO" id="GO:0016020">
    <property type="term" value="C:membrane"/>
    <property type="evidence" value="ECO:0007669"/>
    <property type="project" value="UniProtKB-SubCell"/>
</dbReference>
<feature type="transmembrane region" description="Helical" evidence="6">
    <location>
        <begin position="454"/>
        <end position="471"/>
    </location>
</feature>
<feature type="transmembrane region" description="Helical" evidence="6">
    <location>
        <begin position="491"/>
        <end position="511"/>
    </location>
</feature>
<feature type="transmembrane region" description="Helical" evidence="6">
    <location>
        <begin position="422"/>
        <end position="442"/>
    </location>
</feature>
<feature type="transmembrane region" description="Helical" evidence="6">
    <location>
        <begin position="225"/>
        <end position="245"/>
    </location>
</feature>
<feature type="transmembrane region" description="Helical" evidence="6">
    <location>
        <begin position="394"/>
        <end position="416"/>
    </location>
</feature>
<comment type="caution">
    <text evidence="7">The sequence shown here is derived from an EMBL/GenBank/DDBJ whole genome shotgun (WGS) entry which is preliminary data.</text>
</comment>
<feature type="transmembrane region" description="Helical" evidence="6">
    <location>
        <begin position="169"/>
        <end position="188"/>
    </location>
</feature>
<sequence>MAAAAAEAAKADEFAPFPVKEQLPGIDYCLTSPPPWPEAVLLGFQNYLVMLGTTVLIPTILVQQMGGGHEEKARVIQTILFVAGINTLLQSWLGTRLPVVIGGSFTYILPTVSIILSERFADIVDPYERFVHSMRAIQGALIAASSFQIIAGFCGVWRISIRFLSPLAAVPIVTFAGLGLFNFGFPIVAKCVEIGLPALLLFVVLSQYVPHAISQRRIIFDRFSVIFTVLIIWLSAHILTVSGAYKHSSPTTQFSCRTDRAGLIGASPWIRIPYPFQWGAPTFNVGDVFAMIAASFASCVEAGSTGAMVAASRFSSSTFVPPSVFSRGVGWQVYCWVGCLELLMALQHLCTYISYLENMMLNKLYLKVCGTYFCSLNSENVGLLALTRVGSRRVVELSAIFMIFFSTLGKFGSLIASIPLPIAAALNCVLFGYVAAAGLGFLQFCNLNSLRTMFVLGFSLFLGLSIPQYFMEFHALSGYGPVHTRARAFNDIIDVIFSSPATVAAMVAYFLDSTLLRTNAETRKDRGWQWWEKFRSFKTDTRSEEFYSLPFNLNKFFPSL</sequence>
<keyword evidence="4 6" id="KW-1133">Transmembrane helix</keyword>
<evidence type="ECO:0000256" key="4">
    <source>
        <dbReference type="ARBA" id="ARBA00022989"/>
    </source>
</evidence>
<keyword evidence="5 6" id="KW-0472">Membrane</keyword>
<organism evidence="7 8">
    <name type="scientific">Dendrobium thyrsiflorum</name>
    <name type="common">Pinecone-like raceme dendrobium</name>
    <name type="synonym">Orchid</name>
    <dbReference type="NCBI Taxonomy" id="117978"/>
    <lineage>
        <taxon>Eukaryota</taxon>
        <taxon>Viridiplantae</taxon>
        <taxon>Streptophyta</taxon>
        <taxon>Embryophyta</taxon>
        <taxon>Tracheophyta</taxon>
        <taxon>Spermatophyta</taxon>
        <taxon>Magnoliopsida</taxon>
        <taxon>Liliopsida</taxon>
        <taxon>Asparagales</taxon>
        <taxon>Orchidaceae</taxon>
        <taxon>Epidendroideae</taxon>
        <taxon>Malaxideae</taxon>
        <taxon>Dendrobiinae</taxon>
        <taxon>Dendrobium</taxon>
    </lineage>
</organism>
<accession>A0ABD0VAF3</accession>
<dbReference type="AlphaFoldDB" id="A0ABD0VAF3"/>
<evidence type="ECO:0000313" key="7">
    <source>
        <dbReference type="EMBL" id="KAL0921755.1"/>
    </source>
</evidence>
<gene>
    <name evidence="7" type="ORF">M5K25_008860</name>
</gene>
<reference evidence="7 8" key="1">
    <citation type="journal article" date="2024" name="Plant Biotechnol. J.">
        <title>Dendrobium thyrsiflorum genome and its molecular insights into genes involved in important horticultural traits.</title>
        <authorList>
            <person name="Chen B."/>
            <person name="Wang J.Y."/>
            <person name="Zheng P.J."/>
            <person name="Li K.L."/>
            <person name="Liang Y.M."/>
            <person name="Chen X.F."/>
            <person name="Zhang C."/>
            <person name="Zhao X."/>
            <person name="He X."/>
            <person name="Zhang G.Q."/>
            <person name="Liu Z.J."/>
            <person name="Xu Q."/>
        </authorList>
    </citation>
    <scope>NUCLEOTIDE SEQUENCE [LARGE SCALE GENOMIC DNA]</scope>
    <source>
        <strain evidence="7">GZMU011</strain>
    </source>
</reference>
<comment type="subcellular location">
    <subcellularLocation>
        <location evidence="1">Membrane</location>
        <topology evidence="1">Multi-pass membrane protein</topology>
    </subcellularLocation>
</comment>
<evidence type="ECO:0000256" key="1">
    <source>
        <dbReference type="ARBA" id="ARBA00004141"/>
    </source>
</evidence>
<name>A0ABD0VAF3_DENTH</name>
<evidence type="ECO:0000256" key="3">
    <source>
        <dbReference type="ARBA" id="ARBA00022692"/>
    </source>
</evidence>
<feature type="transmembrane region" description="Helical" evidence="6">
    <location>
        <begin position="44"/>
        <end position="62"/>
    </location>
</feature>
<dbReference type="PANTHER" id="PTHR11119">
    <property type="entry name" value="XANTHINE-URACIL / VITAMIN C PERMEASE FAMILY MEMBER"/>
    <property type="match status" value="1"/>
</dbReference>
<dbReference type="Pfam" id="PF00860">
    <property type="entry name" value="Xan_ur_permease"/>
    <property type="match status" value="2"/>
</dbReference>